<dbReference type="Gene3D" id="2.60.40.1120">
    <property type="entry name" value="Carboxypeptidase-like, regulatory domain"/>
    <property type="match status" value="1"/>
</dbReference>
<evidence type="ECO:0000256" key="6">
    <source>
        <dbReference type="ARBA" id="ARBA00023136"/>
    </source>
</evidence>
<keyword evidence="5 9" id="KW-0798">TonB box</keyword>
<dbReference type="InterPro" id="IPR000531">
    <property type="entry name" value="Beta-barrel_TonB"/>
</dbReference>
<feature type="domain" description="TonB-dependent receptor-like beta-barrel" evidence="11">
    <location>
        <begin position="505"/>
        <end position="1124"/>
    </location>
</feature>
<keyword evidence="7 8" id="KW-0998">Cell outer membrane</keyword>
<dbReference type="InterPro" id="IPR012910">
    <property type="entry name" value="Plug_dom"/>
</dbReference>
<proteinExistence type="inferred from homology"/>
<dbReference type="PROSITE" id="PS52016">
    <property type="entry name" value="TONB_DEPENDENT_REC_3"/>
    <property type="match status" value="1"/>
</dbReference>
<dbReference type="InterPro" id="IPR036942">
    <property type="entry name" value="Beta-barrel_TonB_sf"/>
</dbReference>
<comment type="similarity">
    <text evidence="8 9">Belongs to the TonB-dependent receptor family.</text>
</comment>
<dbReference type="SUPFAM" id="SSF49464">
    <property type="entry name" value="Carboxypeptidase regulatory domain-like"/>
    <property type="match status" value="1"/>
</dbReference>
<evidence type="ECO:0000256" key="1">
    <source>
        <dbReference type="ARBA" id="ARBA00004571"/>
    </source>
</evidence>
<keyword evidence="14" id="KW-1185">Reference proteome</keyword>
<dbReference type="NCBIfam" id="TIGR04056">
    <property type="entry name" value="OMP_RagA_SusC"/>
    <property type="match status" value="1"/>
</dbReference>
<evidence type="ECO:0000256" key="2">
    <source>
        <dbReference type="ARBA" id="ARBA00022448"/>
    </source>
</evidence>
<dbReference type="AlphaFoldDB" id="E6MSC2"/>
<dbReference type="STRING" id="888832.HMPREF9420_2390"/>
<evidence type="ECO:0000256" key="7">
    <source>
        <dbReference type="ARBA" id="ARBA00023237"/>
    </source>
</evidence>
<evidence type="ECO:0000256" key="3">
    <source>
        <dbReference type="ARBA" id="ARBA00022452"/>
    </source>
</evidence>
<keyword evidence="4 8" id="KW-0812">Transmembrane</keyword>
<dbReference type="InterPro" id="IPR008969">
    <property type="entry name" value="CarboxyPept-like_regulatory"/>
</dbReference>
<dbReference type="InterPro" id="IPR039426">
    <property type="entry name" value="TonB-dep_rcpt-like"/>
</dbReference>
<reference evidence="13 14" key="1">
    <citation type="submission" date="2010-12" db="EMBL/GenBank/DDBJ databases">
        <authorList>
            <person name="Muzny D."/>
            <person name="Qin X."/>
            <person name="Deng J."/>
            <person name="Jiang H."/>
            <person name="Liu Y."/>
            <person name="Qu J."/>
            <person name="Song X.-Z."/>
            <person name="Zhang L."/>
            <person name="Thornton R."/>
            <person name="Coyle M."/>
            <person name="Francisco L."/>
            <person name="Jackson L."/>
            <person name="Javaid M."/>
            <person name="Korchina V."/>
            <person name="Kovar C."/>
            <person name="Mata R."/>
            <person name="Mathew T."/>
            <person name="Ngo R."/>
            <person name="Nguyen L."/>
            <person name="Nguyen N."/>
            <person name="Okwuonu G."/>
            <person name="Ongeri F."/>
            <person name="Pham C."/>
            <person name="Simmons D."/>
            <person name="Wilczek-Boney K."/>
            <person name="Hale W."/>
            <person name="Jakkamsetti A."/>
            <person name="Pham P."/>
            <person name="Ruth R."/>
            <person name="San Lucas F."/>
            <person name="Warren J."/>
            <person name="Zhang J."/>
            <person name="Zhao Z."/>
            <person name="Zhou C."/>
            <person name="Zhu D."/>
            <person name="Lee S."/>
            <person name="Bess C."/>
            <person name="Blankenburg K."/>
            <person name="Forbes L."/>
            <person name="Fu Q."/>
            <person name="Gubbala S."/>
            <person name="Hirani K."/>
            <person name="Jayaseelan J.C."/>
            <person name="Lara F."/>
            <person name="Munidasa M."/>
            <person name="Palculict T."/>
            <person name="Patil S."/>
            <person name="Pu L.-L."/>
            <person name="Saada N."/>
            <person name="Tang L."/>
            <person name="Weissenberger G."/>
            <person name="Zhu Y."/>
            <person name="Hemphill L."/>
            <person name="Shang Y."/>
            <person name="Youmans B."/>
            <person name="Ayvaz T."/>
            <person name="Ross M."/>
            <person name="Santibanez J."/>
            <person name="Aqrawi P."/>
            <person name="Gross S."/>
            <person name="Joshi V."/>
            <person name="Fowler G."/>
            <person name="Nazareth L."/>
            <person name="Reid J."/>
            <person name="Worley K."/>
            <person name="Petrosino J."/>
            <person name="Highlander S."/>
            <person name="Gibbs R."/>
        </authorList>
    </citation>
    <scope>NUCLEOTIDE SEQUENCE [LARGE SCALE GENOMIC DNA]</scope>
    <source>
        <strain evidence="13 14">DSM 15606</strain>
    </source>
</reference>
<evidence type="ECO:0000259" key="12">
    <source>
        <dbReference type="Pfam" id="PF07715"/>
    </source>
</evidence>
<evidence type="ECO:0000256" key="9">
    <source>
        <dbReference type="RuleBase" id="RU003357"/>
    </source>
</evidence>
<evidence type="ECO:0000256" key="4">
    <source>
        <dbReference type="ARBA" id="ARBA00022692"/>
    </source>
</evidence>
<evidence type="ECO:0000256" key="8">
    <source>
        <dbReference type="PROSITE-ProRule" id="PRU01360"/>
    </source>
</evidence>
<comment type="caution">
    <text evidence="13">The sequence shown here is derived from an EMBL/GenBank/DDBJ whole genome shotgun (WGS) entry which is preliminary data.</text>
</comment>
<keyword evidence="2 8" id="KW-0813">Transport</keyword>
<dbReference type="Gene3D" id="2.170.130.10">
    <property type="entry name" value="TonB-dependent receptor, plug domain"/>
    <property type="match status" value="1"/>
</dbReference>
<dbReference type="RefSeq" id="WP_007135640.1">
    <property type="nucleotide sequence ID" value="NZ_GL629647.1"/>
</dbReference>
<dbReference type="Proteomes" id="UP000003874">
    <property type="component" value="Unassembled WGS sequence"/>
</dbReference>
<dbReference type="eggNOG" id="COG1629">
    <property type="taxonomic scope" value="Bacteria"/>
</dbReference>
<accession>E6MSC2</accession>
<dbReference type="GO" id="GO:0009279">
    <property type="term" value="C:cell outer membrane"/>
    <property type="evidence" value="ECO:0007669"/>
    <property type="project" value="UniProtKB-SubCell"/>
</dbReference>
<evidence type="ECO:0000256" key="10">
    <source>
        <dbReference type="SAM" id="SignalP"/>
    </source>
</evidence>
<evidence type="ECO:0000313" key="14">
    <source>
        <dbReference type="Proteomes" id="UP000003874"/>
    </source>
</evidence>
<dbReference type="Pfam" id="PF07715">
    <property type="entry name" value="Plug"/>
    <property type="match status" value="1"/>
</dbReference>
<organism evidence="13 14">
    <name type="scientific">Segatella salivae DSM 15606</name>
    <dbReference type="NCBI Taxonomy" id="888832"/>
    <lineage>
        <taxon>Bacteria</taxon>
        <taxon>Pseudomonadati</taxon>
        <taxon>Bacteroidota</taxon>
        <taxon>Bacteroidia</taxon>
        <taxon>Bacteroidales</taxon>
        <taxon>Prevotellaceae</taxon>
        <taxon>Segatella</taxon>
    </lineage>
</organism>
<dbReference type="SUPFAM" id="SSF56935">
    <property type="entry name" value="Porins"/>
    <property type="match status" value="1"/>
</dbReference>
<dbReference type="InterPro" id="IPR037066">
    <property type="entry name" value="Plug_dom_sf"/>
</dbReference>
<dbReference type="Pfam" id="PF13715">
    <property type="entry name" value="CarbopepD_reg_2"/>
    <property type="match status" value="1"/>
</dbReference>
<dbReference type="HOGENOM" id="CLU_004317_1_1_10"/>
<dbReference type="Gene3D" id="2.40.170.20">
    <property type="entry name" value="TonB-dependent receptor, beta-barrel domain"/>
    <property type="match status" value="1"/>
</dbReference>
<protein>
    <submittedName>
        <fullName evidence="13">TonB-linked outer membrane protein, SusC/RagA family</fullName>
    </submittedName>
</protein>
<keyword evidence="6 8" id="KW-0472">Membrane</keyword>
<feature type="signal peptide" evidence="10">
    <location>
        <begin position="1"/>
        <end position="25"/>
    </location>
</feature>
<dbReference type="EMBL" id="AEQO01000183">
    <property type="protein sequence ID" value="EFV03469.1"/>
    <property type="molecule type" value="Genomic_DNA"/>
</dbReference>
<evidence type="ECO:0000256" key="5">
    <source>
        <dbReference type="ARBA" id="ARBA00023077"/>
    </source>
</evidence>
<gene>
    <name evidence="13" type="ORF">HMPREF9420_2390</name>
</gene>
<dbReference type="InterPro" id="IPR023997">
    <property type="entry name" value="TonB-dep_OMP_SusC/RagA_CS"/>
</dbReference>
<evidence type="ECO:0000313" key="13">
    <source>
        <dbReference type="EMBL" id="EFV03469.1"/>
    </source>
</evidence>
<dbReference type="InterPro" id="IPR023996">
    <property type="entry name" value="TonB-dep_OMP_SusC/RagA"/>
</dbReference>
<keyword evidence="3 8" id="KW-1134">Transmembrane beta strand</keyword>
<feature type="chain" id="PRO_5003208330" evidence="10">
    <location>
        <begin position="26"/>
        <end position="1170"/>
    </location>
</feature>
<name>E6MSC2_9BACT</name>
<evidence type="ECO:0000259" key="11">
    <source>
        <dbReference type="Pfam" id="PF00593"/>
    </source>
</evidence>
<comment type="subcellular location">
    <subcellularLocation>
        <location evidence="1 8">Cell outer membrane</location>
        <topology evidence="1 8">Multi-pass membrane protein</topology>
    </subcellularLocation>
</comment>
<keyword evidence="10" id="KW-0732">Signal</keyword>
<feature type="domain" description="TonB-dependent receptor plug" evidence="12">
    <location>
        <begin position="207"/>
        <end position="310"/>
    </location>
</feature>
<dbReference type="NCBIfam" id="TIGR04057">
    <property type="entry name" value="SusC_RagA_signa"/>
    <property type="match status" value="1"/>
</dbReference>
<sequence>MFMNTRRHSVLFIGALLAGSITVHAQSVSFGSNKVTLKHAFEKIEKASKYRIVYNSSLIDTSRILPISKAEGDALELLKLVLQSADCEYDINGNYVTVRPNSTKIRSKSSNINKKKVTGNITDDSGEAIIGATVMVKGTTNATVTDFDGNFVLSDVPENAEISISYIGFQPIILKASDQRLAKVVLHEDSKALSEVVVVGYGTQKRANLTGAVATISSEDIGNRPVTTSAGALQGADPSVNLTFNSGSLDSDYSVDIRGVASINGGTPLVLADGMEVSLNQINPNDIESISILKDASASSIYGAKASSGVILITTKKGKDMQGKATITYNGRIGWKRNTTSTDFIDNGYDYVSLVNKFYQSYNNKQWLSYDDEGMQMLLDRKNDKTEDPARPWVMTDNRGRYMYYANFDWYNYLFRQSRPENEHNVSITGGNDKVNYFVSGRLLNQDGIFKIYHDKYHNYSFRGKLSAKLNKLLTYTGNVNFNTTEYKYAGFKNEQQTLYFLSYNLYPNVVPRNPDGTIVQYINQMTGNSPLGGGHAGFLTANEARNKRTDKDFVLTNQLDIEVNKDLIFTFSYAYKDRNRIRNYRNMPFDYSRQEGVIQNFTSGTIKDYYQETHINIRDHNLNIYGTYQHTWNKQHNFKAVGGMQYEDYRSNDLSVTKNNLLSKDLASMSIATGETVTSQEINAFRTLGYFGRVNYDYMGKYLVELSGRWDGTSRFASNDRWGFFPSASFGWRISDEKFFEPLHSFWDNAKLRFSLGSLGNQQVDTYAYFDEISTDNSMNYTFDGLNKAYYANVSNPKSASLTWETISTYNIGLDLAFLRNRLTITADYFIRYTKDMLTHSLTLPAVFGAEAPKANCADLRTNGWELYVGWNDQFKVAGKPLHYHVSATIGDYKSTITRFDNPNKLISDYYEGMTLGDMWGYKVGGLFKTDEEAAQYQAKINDKAVNNRVYNSKTDNRLRAGDVKFLDLDGDNIISEGSGTVSNPGDKRIIGNNLPRYSYSFRLGAEYEGIDFSIFFQGVGKQNWYPTQYAYTFWGPYSLPSVSFIPTNFENMVWSESNPNAYYPRPRGNQAYSAGALNVYNSRYLQNAAYLRLKNLSIGYTLPIKNNAVVKKARVYVACENLFYWSPMKKYTKAVDPELVNSSSTYQGKSGVGYGFSKSISVGADITF</sequence>
<dbReference type="Pfam" id="PF00593">
    <property type="entry name" value="TonB_dep_Rec_b-barrel"/>
    <property type="match status" value="1"/>
</dbReference>